<proteinExistence type="predicted"/>
<reference evidence="3 4" key="1">
    <citation type="submission" date="2018-11" db="EMBL/GenBank/DDBJ databases">
        <authorList>
            <consortium name="Pathogen Informatics"/>
        </authorList>
    </citation>
    <scope>NUCLEOTIDE SEQUENCE [LARGE SCALE GENOMIC DNA]</scope>
</reference>
<dbReference type="EMBL" id="UYYB01127417">
    <property type="protein sequence ID" value="VDM84081.1"/>
    <property type="molecule type" value="Genomic_DNA"/>
</dbReference>
<gene>
    <name evidence="3" type="ORF">SVUK_LOCUS19079</name>
</gene>
<organism evidence="3 4">
    <name type="scientific">Strongylus vulgaris</name>
    <name type="common">Blood worm</name>
    <dbReference type="NCBI Taxonomy" id="40348"/>
    <lineage>
        <taxon>Eukaryota</taxon>
        <taxon>Metazoa</taxon>
        <taxon>Ecdysozoa</taxon>
        <taxon>Nematoda</taxon>
        <taxon>Chromadorea</taxon>
        <taxon>Rhabditida</taxon>
        <taxon>Rhabditina</taxon>
        <taxon>Rhabditomorpha</taxon>
        <taxon>Strongyloidea</taxon>
        <taxon>Strongylidae</taxon>
        <taxon>Strongylus</taxon>
    </lineage>
</organism>
<sequence length="135" mass="14926">MVGAIAMEYAIPLSLENNILCHIVSAKPLIVEDFVSIIEKMHANQQQWKKEQGVTRENRCTSHQNGNCISPEGIPLCDCFPGYVGEKCDIYDPCARNPCGRTSECIAIPDEMEVKGDLSAQNYRCICGMAEDLDA</sequence>
<dbReference type="PROSITE" id="PS00022">
    <property type="entry name" value="EGF_1"/>
    <property type="match status" value="1"/>
</dbReference>
<feature type="domain" description="EGF-like" evidence="1 2">
    <location>
        <begin position="77"/>
        <end position="88"/>
    </location>
</feature>
<keyword evidence="4" id="KW-1185">Reference proteome</keyword>
<dbReference type="PROSITE" id="PS01186">
    <property type="entry name" value="EGF_2"/>
    <property type="match status" value="1"/>
</dbReference>
<dbReference type="OrthoDB" id="430340at2759"/>
<evidence type="ECO:0000259" key="2">
    <source>
        <dbReference type="PROSITE" id="PS01186"/>
    </source>
</evidence>
<evidence type="ECO:0000259" key="1">
    <source>
        <dbReference type="PROSITE" id="PS00022"/>
    </source>
</evidence>
<accession>A0A3P7JEL1</accession>
<protein>
    <recommendedName>
        <fullName evidence="1 2">EGF-like domain-containing protein</fullName>
    </recommendedName>
</protein>
<evidence type="ECO:0000313" key="4">
    <source>
        <dbReference type="Proteomes" id="UP000270094"/>
    </source>
</evidence>
<dbReference type="InterPro" id="IPR000742">
    <property type="entry name" value="EGF"/>
</dbReference>
<dbReference type="SUPFAM" id="SSF57196">
    <property type="entry name" value="EGF/Laminin"/>
    <property type="match status" value="1"/>
</dbReference>
<evidence type="ECO:0000313" key="3">
    <source>
        <dbReference type="EMBL" id="VDM84081.1"/>
    </source>
</evidence>
<dbReference type="Proteomes" id="UP000270094">
    <property type="component" value="Unassembled WGS sequence"/>
</dbReference>
<dbReference type="Gene3D" id="2.10.25.10">
    <property type="entry name" value="Laminin"/>
    <property type="match status" value="1"/>
</dbReference>
<name>A0A3P7JEL1_STRVU</name>
<dbReference type="AlphaFoldDB" id="A0A3P7JEL1"/>